<comment type="caution">
    <text evidence="5">The sequence shown here is derived from an EMBL/GenBank/DDBJ whole genome shotgun (WGS) entry which is preliminary data.</text>
</comment>
<dbReference type="Gene3D" id="3.40.50.300">
    <property type="entry name" value="P-loop containing nucleotide triphosphate hydrolases"/>
    <property type="match status" value="1"/>
</dbReference>
<name>A0A813FZJ9_POLGL</name>
<feature type="region of interest" description="Disordered" evidence="3">
    <location>
        <begin position="211"/>
        <end position="236"/>
    </location>
</feature>
<dbReference type="InterPro" id="IPR003395">
    <property type="entry name" value="RecF/RecN/SMC_N"/>
</dbReference>
<proteinExistence type="predicted"/>
<accession>A0A813FZJ9</accession>
<feature type="non-terminal residue" evidence="5">
    <location>
        <position position="1"/>
    </location>
</feature>
<organism evidence="5 6">
    <name type="scientific">Polarella glacialis</name>
    <name type="common">Dinoflagellate</name>
    <dbReference type="NCBI Taxonomy" id="89957"/>
    <lineage>
        <taxon>Eukaryota</taxon>
        <taxon>Sar</taxon>
        <taxon>Alveolata</taxon>
        <taxon>Dinophyceae</taxon>
        <taxon>Suessiales</taxon>
        <taxon>Suessiaceae</taxon>
        <taxon>Polarella</taxon>
    </lineage>
</organism>
<dbReference type="SUPFAM" id="SSF52540">
    <property type="entry name" value="P-loop containing nucleoside triphosphate hydrolases"/>
    <property type="match status" value="1"/>
</dbReference>
<dbReference type="GO" id="GO:0005524">
    <property type="term" value="F:ATP binding"/>
    <property type="evidence" value="ECO:0007669"/>
    <property type="project" value="InterPro"/>
</dbReference>
<feature type="coiled-coil region" evidence="2">
    <location>
        <begin position="56"/>
        <end position="183"/>
    </location>
</feature>
<dbReference type="GO" id="GO:0051276">
    <property type="term" value="P:chromosome organization"/>
    <property type="evidence" value="ECO:0007669"/>
    <property type="project" value="InterPro"/>
</dbReference>
<dbReference type="AlphaFoldDB" id="A0A813FZJ9"/>
<dbReference type="Pfam" id="PF02463">
    <property type="entry name" value="SMC_N"/>
    <property type="match status" value="1"/>
</dbReference>
<dbReference type="GO" id="GO:0005694">
    <property type="term" value="C:chromosome"/>
    <property type="evidence" value="ECO:0007669"/>
    <property type="project" value="InterPro"/>
</dbReference>
<dbReference type="InterPro" id="IPR027417">
    <property type="entry name" value="P-loop_NTPase"/>
</dbReference>
<evidence type="ECO:0000259" key="4">
    <source>
        <dbReference type="Pfam" id="PF02463"/>
    </source>
</evidence>
<evidence type="ECO:0000313" key="6">
    <source>
        <dbReference type="Proteomes" id="UP000654075"/>
    </source>
</evidence>
<dbReference type="PANTHER" id="PTHR43977">
    <property type="entry name" value="STRUCTURAL MAINTENANCE OF CHROMOSOMES PROTEIN 3"/>
    <property type="match status" value="1"/>
</dbReference>
<dbReference type="Proteomes" id="UP000654075">
    <property type="component" value="Unassembled WGS sequence"/>
</dbReference>
<keyword evidence="1 2" id="KW-0175">Coiled coil</keyword>
<feature type="non-terminal residue" evidence="5">
    <location>
        <position position="516"/>
    </location>
</feature>
<feature type="domain" description="RecF/RecN/SMC N-terminal" evidence="4">
    <location>
        <begin position="289"/>
        <end position="516"/>
    </location>
</feature>
<evidence type="ECO:0000313" key="5">
    <source>
        <dbReference type="EMBL" id="CAE8617757.1"/>
    </source>
</evidence>
<evidence type="ECO:0000256" key="3">
    <source>
        <dbReference type="SAM" id="MobiDB-lite"/>
    </source>
</evidence>
<sequence length="516" mass="58025">VSRKHGLDAITLDGDKVSSRGTLTGGYQDPSRFIRLTYSDKMRQAKAQITTILPQLTEIENKAQEAYTQLDELHGRRRALQDERGQKRAQLLAAAEAMREAEGMSSRQEEAIRRHRERCSDLQAQVAECEAAIQGMESEMQTSSLGDLTSEEEASVQRLSAELRTLEQSLEASGEQCHQLQRDLKGREQHLQDFLRTRLHEIEAELRRDAQADHDERLQERRKVSERLEREHEEASSKLGALVRQLSEADDGLAAAKNSAEGLQAEEQRLQAKMAQFTGHLDEIVLKVNNLVKKKGEADEKLRSLTIVSADMGKYKQMSAQQLMKNLGTTNKALSKFEHVNKKAIDQFTTFTDQLEELQSKKAVIDESRESVEQFMAKVDEQKDETLRQTLTEVDKHFQSIFSELVRGGVAKLRMVTTEDVPDDDGADDSMGVPVVDFAKGVRIEVSFTGQSSSFLTMQQLSGGQKTVVAIALIFAIQRLEPAPFYLFDEIDAALDTQYRTAIARLIARDAKNAQM</sequence>
<protein>
    <recommendedName>
        <fullName evidence="4">RecF/RecN/SMC N-terminal domain-containing protein</fullName>
    </recommendedName>
</protein>
<dbReference type="InterPro" id="IPR036277">
    <property type="entry name" value="SMC_hinge_sf"/>
</dbReference>
<dbReference type="SUPFAM" id="SSF75553">
    <property type="entry name" value="Smc hinge domain"/>
    <property type="match status" value="1"/>
</dbReference>
<keyword evidence="6" id="KW-1185">Reference proteome</keyword>
<evidence type="ECO:0000256" key="1">
    <source>
        <dbReference type="ARBA" id="ARBA00023054"/>
    </source>
</evidence>
<dbReference type="OMA" id="DIIDIWR"/>
<feature type="coiled-coil region" evidence="2">
    <location>
        <begin position="341"/>
        <end position="385"/>
    </location>
</feature>
<dbReference type="EMBL" id="CAJNNV010026276">
    <property type="protein sequence ID" value="CAE8617757.1"/>
    <property type="molecule type" value="Genomic_DNA"/>
</dbReference>
<reference evidence="5" key="1">
    <citation type="submission" date="2021-02" db="EMBL/GenBank/DDBJ databases">
        <authorList>
            <person name="Dougan E. K."/>
            <person name="Rhodes N."/>
            <person name="Thang M."/>
            <person name="Chan C."/>
        </authorList>
    </citation>
    <scope>NUCLEOTIDE SEQUENCE</scope>
</reference>
<evidence type="ECO:0000256" key="2">
    <source>
        <dbReference type="SAM" id="Coils"/>
    </source>
</evidence>
<dbReference type="OrthoDB" id="431497at2759"/>
<gene>
    <name evidence="5" type="ORF">PGLA1383_LOCUS35415</name>
</gene>